<dbReference type="RefSeq" id="WP_200259785.1">
    <property type="nucleotide sequence ID" value="NZ_NRSH01000102.1"/>
</dbReference>
<organism evidence="2 3">
    <name type="scientific">Halorhodospira neutriphila</name>
    <dbReference type="NCBI Taxonomy" id="168379"/>
    <lineage>
        <taxon>Bacteria</taxon>
        <taxon>Pseudomonadati</taxon>
        <taxon>Pseudomonadota</taxon>
        <taxon>Gammaproteobacteria</taxon>
        <taxon>Chromatiales</taxon>
        <taxon>Ectothiorhodospiraceae</taxon>
        <taxon>Halorhodospira</taxon>
    </lineage>
</organism>
<feature type="transmembrane region" description="Helical" evidence="1">
    <location>
        <begin position="80"/>
        <end position="98"/>
    </location>
</feature>
<keyword evidence="1" id="KW-1133">Transmembrane helix</keyword>
<feature type="transmembrane region" description="Helical" evidence="1">
    <location>
        <begin position="237"/>
        <end position="258"/>
    </location>
</feature>
<evidence type="ECO:0000313" key="3">
    <source>
        <dbReference type="Proteomes" id="UP000738126"/>
    </source>
</evidence>
<evidence type="ECO:0000313" key="2">
    <source>
        <dbReference type="EMBL" id="MBK1727131.1"/>
    </source>
</evidence>
<feature type="transmembrane region" description="Helical" evidence="1">
    <location>
        <begin position="200"/>
        <end position="225"/>
    </location>
</feature>
<proteinExistence type="predicted"/>
<evidence type="ECO:0008006" key="4">
    <source>
        <dbReference type="Google" id="ProtNLM"/>
    </source>
</evidence>
<keyword evidence="1" id="KW-0812">Transmembrane</keyword>
<comment type="caution">
    <text evidence="2">The sequence shown here is derived from an EMBL/GenBank/DDBJ whole genome shotgun (WGS) entry which is preliminary data.</text>
</comment>
<name>A0ABS1E5W0_9GAMM</name>
<sequence>MKAFAAFILPEPLAEGDQRQGLGQGALVAAMAAGLLAGLLAVATGGELALPALRIVLEQWLPVLGLAGWLRRSVSLSSTLLLWAGLGALAVTGFYLAVGDPVGYWRGVVDALLAAAGAQGLGPEAEALLQEELLPMMTSLWAMNMMLMVLAGLLIGRGLQALLYNPGGLRAEFHGLSLGRTAAVGALALWLGAVLTGPGLLYDLAVVTGAAFVLQALAFAHAVVAARGWGRGWLVPVYLLAPLLFRVLALVGIGEALFQWRRRLIDDHSAP</sequence>
<evidence type="ECO:0000256" key="1">
    <source>
        <dbReference type="SAM" id="Phobius"/>
    </source>
</evidence>
<protein>
    <recommendedName>
        <fullName evidence="4">DUF2232 domain-containing protein</fullName>
    </recommendedName>
</protein>
<feature type="transmembrane region" description="Helical" evidence="1">
    <location>
        <begin position="26"/>
        <end position="50"/>
    </location>
</feature>
<accession>A0ABS1E5W0</accession>
<feature type="transmembrane region" description="Helical" evidence="1">
    <location>
        <begin position="175"/>
        <end position="193"/>
    </location>
</feature>
<feature type="transmembrane region" description="Helical" evidence="1">
    <location>
        <begin position="133"/>
        <end position="155"/>
    </location>
</feature>
<dbReference type="EMBL" id="NRSH01000102">
    <property type="protein sequence ID" value="MBK1727131.1"/>
    <property type="molecule type" value="Genomic_DNA"/>
</dbReference>
<gene>
    <name evidence="2" type="ORF">CKO13_08885</name>
</gene>
<dbReference type="Proteomes" id="UP000738126">
    <property type="component" value="Unassembled WGS sequence"/>
</dbReference>
<reference evidence="2 3" key="1">
    <citation type="journal article" date="2020" name="Microorganisms">
        <title>Osmotic Adaptation and Compatible Solute Biosynthesis of Phototrophic Bacteria as Revealed from Genome Analyses.</title>
        <authorList>
            <person name="Imhoff J.F."/>
            <person name="Rahn T."/>
            <person name="Kunzel S."/>
            <person name="Keller A."/>
            <person name="Neulinger S.C."/>
        </authorList>
    </citation>
    <scope>NUCLEOTIDE SEQUENCE [LARGE SCALE GENOMIC DNA]</scope>
    <source>
        <strain evidence="2 3">DSM 15116</strain>
    </source>
</reference>
<keyword evidence="1" id="KW-0472">Membrane</keyword>
<keyword evidence="3" id="KW-1185">Reference proteome</keyword>